<feature type="domain" description="4-fold beta flower" evidence="1">
    <location>
        <begin position="2"/>
        <end position="117"/>
    </location>
</feature>
<dbReference type="EMBL" id="ADLK01000024">
    <property type="protein sequence ID" value="KMW18166.1"/>
    <property type="molecule type" value="Genomic_DNA"/>
</dbReference>
<dbReference type="Pfam" id="PF21784">
    <property type="entry name" value="Bflower"/>
    <property type="match status" value="1"/>
</dbReference>
<organism evidence="2 3">
    <name type="scientific">[Clostridium] citroniae WAL-19142</name>
    <dbReference type="NCBI Taxonomy" id="742734"/>
    <lineage>
        <taxon>Bacteria</taxon>
        <taxon>Bacillati</taxon>
        <taxon>Bacillota</taxon>
        <taxon>Clostridia</taxon>
        <taxon>Lachnospirales</taxon>
        <taxon>Lachnospiraceae</taxon>
        <taxon>Enterocloster</taxon>
    </lineage>
</organism>
<dbReference type="Proteomes" id="UP000037392">
    <property type="component" value="Unassembled WGS sequence"/>
</dbReference>
<evidence type="ECO:0000313" key="2">
    <source>
        <dbReference type="EMBL" id="KMW18166.1"/>
    </source>
</evidence>
<reference evidence="2 3" key="1">
    <citation type="submission" date="2011-04" db="EMBL/GenBank/DDBJ databases">
        <title>The Genome Sequence of Clostridium citroniae WAL-19142.</title>
        <authorList>
            <consortium name="The Broad Institute Genome Sequencing Platform"/>
            <person name="Earl A."/>
            <person name="Ward D."/>
            <person name="Feldgarden M."/>
            <person name="Gevers D."/>
            <person name="Warren Y.A."/>
            <person name="Tyrrell K.L."/>
            <person name="Citron D.M."/>
            <person name="Goldstein E.J."/>
            <person name="Daigneault M."/>
            <person name="Allen-Vercoe E."/>
            <person name="Young S.K."/>
            <person name="Zeng Q."/>
            <person name="Gargeya S."/>
            <person name="Fitzgerald M."/>
            <person name="Haas B."/>
            <person name="Abouelleil A."/>
            <person name="Alvarado L."/>
            <person name="Arachchi H.M."/>
            <person name="Berlin A."/>
            <person name="Brown A."/>
            <person name="Chapman S.B."/>
            <person name="Chen Z."/>
            <person name="Dunbar C."/>
            <person name="Freedman E."/>
            <person name="Gearin G."/>
            <person name="Gellesch M."/>
            <person name="Goldberg J."/>
            <person name="Griggs A."/>
            <person name="Gujja S."/>
            <person name="Heilman E.R."/>
            <person name="Heiman D."/>
            <person name="Howarth C."/>
            <person name="Larson L."/>
            <person name="Lui A."/>
            <person name="MacDonald P.J."/>
            <person name="Mehta T."/>
            <person name="Montmayeur A."/>
            <person name="Murphy C."/>
            <person name="Neiman D."/>
            <person name="Pearson M."/>
            <person name="Priest M."/>
            <person name="Roberts A."/>
            <person name="Saif S."/>
            <person name="Shea T."/>
            <person name="Shenoy N."/>
            <person name="Sisk P."/>
            <person name="Stolte C."/>
            <person name="Sykes S."/>
            <person name="White J."/>
            <person name="Yandava C."/>
            <person name="Wortman J."/>
            <person name="Nusbaum C."/>
            <person name="Birren B."/>
        </authorList>
    </citation>
    <scope>NUCLEOTIDE SEQUENCE [LARGE SCALE GENOMIC DNA]</scope>
    <source>
        <strain evidence="2 3">WAL-19142</strain>
    </source>
</reference>
<proteinExistence type="predicted"/>
<dbReference type="OrthoDB" id="2086177at2"/>
<gene>
    <name evidence="2" type="ORF">HMPREF9470_03076</name>
</gene>
<evidence type="ECO:0000313" key="3">
    <source>
        <dbReference type="Proteomes" id="UP000037392"/>
    </source>
</evidence>
<dbReference type="AlphaFoldDB" id="A0A0J9C190"/>
<evidence type="ECO:0000259" key="1">
    <source>
        <dbReference type="Pfam" id="PF21784"/>
    </source>
</evidence>
<dbReference type="RefSeq" id="WP_045092491.1">
    <property type="nucleotide sequence ID" value="NZ_KQ235879.1"/>
</dbReference>
<dbReference type="PATRIC" id="fig|742734.4.peg.3292"/>
<dbReference type="InterPro" id="IPR048911">
    <property type="entry name" value="Bflower"/>
</dbReference>
<accession>A0A0J9C190</accession>
<sequence length="119" mass="13657">MTFYNKEGMPAAYLDKDREHIYLFDGTPAAYIVEGAVYSFEGLQYGWFDRGWIRDLEGYCVLFTDEARIGGPAKPSRHETPAKWAKAAKPHRHARTARCARTPYKAAWSEMTAADFFRL</sequence>
<dbReference type="GeneID" id="93162392"/>
<name>A0A0J9C190_9FIRM</name>
<comment type="caution">
    <text evidence="2">The sequence shown here is derived from an EMBL/GenBank/DDBJ whole genome shotgun (WGS) entry which is preliminary data.</text>
</comment>
<protein>
    <recommendedName>
        <fullName evidence="1">4-fold beta flower domain-containing protein</fullName>
    </recommendedName>
</protein>